<feature type="domain" description="MHC class I-like antigen recognition-like" evidence="6">
    <location>
        <begin position="56"/>
        <end position="231"/>
    </location>
</feature>
<evidence type="ECO:0000256" key="5">
    <source>
        <dbReference type="ARBA" id="ARBA00023180"/>
    </source>
</evidence>
<evidence type="ECO:0000256" key="2">
    <source>
        <dbReference type="ARBA" id="ARBA00022729"/>
    </source>
</evidence>
<protein>
    <recommendedName>
        <fullName evidence="6">MHC class I-like antigen recognition-like domain-containing protein</fullName>
    </recommendedName>
</protein>
<comment type="subcellular location">
    <subcellularLocation>
        <location evidence="1">Membrane</location>
    </subcellularLocation>
</comment>
<dbReference type="SUPFAM" id="SSF54452">
    <property type="entry name" value="MHC antigen-recognition domain"/>
    <property type="match status" value="1"/>
</dbReference>
<sequence>MRLAPRQPCERESRAGSLQSGVACRILVTMARTAGFKAGPVLLELLLWLCDTLVDSYSLRYNFTINPKAGLGHPWCEVQGQIHGNMFLYYQCGSRKAKLFGPLGMKVNSTKTWERQMETLNYLMEELKKKLLDVKAGIFTKNAPPTLQGRMMCPWKEDGRSGGFWWLSFSGQICLLFDAKSRNWTVLRSEGGVLKETLDSDREMTGLLTRIPNGDCKSWLGQVLEIWKRTLEMTAAPSTGPGTPRSQATALTPGSWILGSVLASSVCLRILGQVL</sequence>
<evidence type="ECO:0000259" key="6">
    <source>
        <dbReference type="Pfam" id="PF00129"/>
    </source>
</evidence>
<dbReference type="PANTHER" id="PTHR16675:SF268">
    <property type="entry name" value="UL16-BINDING PROTEIN 1"/>
    <property type="match status" value="1"/>
</dbReference>
<evidence type="ECO:0000313" key="7">
    <source>
        <dbReference type="Ensembl" id="ENSSSCP00040036461.1"/>
    </source>
</evidence>
<dbReference type="Ensembl" id="ENSSSCT00040083676.1">
    <property type="protein sequence ID" value="ENSSSCP00040036461.1"/>
    <property type="gene ID" value="ENSSSCG00040061470.1"/>
</dbReference>
<organism evidence="7 8">
    <name type="scientific">Sus scrofa</name>
    <name type="common">Pig</name>
    <dbReference type="NCBI Taxonomy" id="9823"/>
    <lineage>
        <taxon>Eukaryota</taxon>
        <taxon>Metazoa</taxon>
        <taxon>Chordata</taxon>
        <taxon>Craniata</taxon>
        <taxon>Vertebrata</taxon>
        <taxon>Euteleostomi</taxon>
        <taxon>Mammalia</taxon>
        <taxon>Eutheria</taxon>
        <taxon>Laurasiatheria</taxon>
        <taxon>Artiodactyla</taxon>
        <taxon>Suina</taxon>
        <taxon>Suidae</taxon>
        <taxon>Sus</taxon>
    </lineage>
</organism>
<dbReference type="Proteomes" id="UP000694722">
    <property type="component" value="Unplaced"/>
</dbReference>
<dbReference type="InterPro" id="IPR037055">
    <property type="entry name" value="MHC_I-like_Ag-recog_sf"/>
</dbReference>
<keyword evidence="3" id="KW-0472">Membrane</keyword>
<dbReference type="GO" id="GO:0016020">
    <property type="term" value="C:membrane"/>
    <property type="evidence" value="ECO:0007669"/>
    <property type="project" value="UniProtKB-SubCell"/>
</dbReference>
<dbReference type="FunFam" id="3.30.500.10:FF:000004">
    <property type="entry name" value="Retinoic acid early-inducible protein 1-beta"/>
    <property type="match status" value="1"/>
</dbReference>
<name>A0A8D1KH96_PIG</name>
<evidence type="ECO:0000256" key="3">
    <source>
        <dbReference type="ARBA" id="ARBA00023136"/>
    </source>
</evidence>
<dbReference type="Gene3D" id="3.30.500.10">
    <property type="entry name" value="MHC class I-like antigen recognition-like"/>
    <property type="match status" value="1"/>
</dbReference>
<accession>A0A8D1KH96</accession>
<dbReference type="InterPro" id="IPR050208">
    <property type="entry name" value="MHC_class-I_related"/>
</dbReference>
<evidence type="ECO:0000256" key="4">
    <source>
        <dbReference type="ARBA" id="ARBA00023157"/>
    </source>
</evidence>
<dbReference type="InterPro" id="IPR011162">
    <property type="entry name" value="MHC_I/II-like_Ag-recog"/>
</dbReference>
<dbReference type="InterPro" id="IPR011161">
    <property type="entry name" value="MHC_I-like_Ag-recog"/>
</dbReference>
<evidence type="ECO:0000256" key="1">
    <source>
        <dbReference type="ARBA" id="ARBA00004370"/>
    </source>
</evidence>
<evidence type="ECO:0000313" key="8">
    <source>
        <dbReference type="Proteomes" id="UP000694722"/>
    </source>
</evidence>
<proteinExistence type="predicted"/>
<keyword evidence="2" id="KW-0732">Signal</keyword>
<reference evidence="7" key="1">
    <citation type="submission" date="2025-08" db="UniProtKB">
        <authorList>
            <consortium name="Ensembl"/>
        </authorList>
    </citation>
    <scope>IDENTIFICATION</scope>
</reference>
<dbReference type="PANTHER" id="PTHR16675">
    <property type="entry name" value="MHC CLASS I-RELATED"/>
    <property type="match status" value="1"/>
</dbReference>
<dbReference type="Pfam" id="PF00129">
    <property type="entry name" value="MHC_I"/>
    <property type="match status" value="1"/>
</dbReference>
<dbReference type="AlphaFoldDB" id="A0A8D1KH96"/>
<keyword evidence="5" id="KW-0325">Glycoprotein</keyword>
<keyword evidence="4" id="KW-1015">Disulfide bond</keyword>